<dbReference type="Pfam" id="PF00665">
    <property type="entry name" value="rve"/>
    <property type="match status" value="1"/>
</dbReference>
<dbReference type="Proteomes" id="UP000695022">
    <property type="component" value="Unplaced"/>
</dbReference>
<evidence type="ECO:0000313" key="3">
    <source>
        <dbReference type="Proteomes" id="UP000695022"/>
    </source>
</evidence>
<evidence type="ECO:0000259" key="2">
    <source>
        <dbReference type="PROSITE" id="PS50994"/>
    </source>
</evidence>
<dbReference type="GeneID" id="106813603"/>
<dbReference type="InterPro" id="IPR050951">
    <property type="entry name" value="Retrovirus_Pol_polyprotein"/>
</dbReference>
<dbReference type="PANTHER" id="PTHR37984:SF7">
    <property type="entry name" value="INTEGRASE CATALYTIC DOMAIN-CONTAINING PROTEIN"/>
    <property type="match status" value="1"/>
</dbReference>
<evidence type="ECO:0000313" key="4">
    <source>
        <dbReference type="RefSeq" id="XP_014673270.1"/>
    </source>
</evidence>
<dbReference type="Pfam" id="PF17921">
    <property type="entry name" value="Integrase_H2C2"/>
    <property type="match status" value="1"/>
</dbReference>
<evidence type="ECO:0000256" key="1">
    <source>
        <dbReference type="ARBA" id="ARBA00012493"/>
    </source>
</evidence>
<dbReference type="InterPro" id="IPR012337">
    <property type="entry name" value="RNaseH-like_sf"/>
</dbReference>
<accession>A0ABM1EM49</accession>
<organism evidence="3 4">
    <name type="scientific">Priapulus caudatus</name>
    <name type="common">Priapulid worm</name>
    <dbReference type="NCBI Taxonomy" id="37621"/>
    <lineage>
        <taxon>Eukaryota</taxon>
        <taxon>Metazoa</taxon>
        <taxon>Ecdysozoa</taxon>
        <taxon>Scalidophora</taxon>
        <taxon>Priapulida</taxon>
        <taxon>Priapulimorpha</taxon>
        <taxon>Priapulimorphida</taxon>
        <taxon>Priapulidae</taxon>
        <taxon>Priapulus</taxon>
    </lineage>
</organism>
<proteinExistence type="predicted"/>
<name>A0ABM1EM49_PRICU</name>
<gene>
    <name evidence="4" type="primary">LOC106813603</name>
</gene>
<protein>
    <recommendedName>
        <fullName evidence="1">RNA-directed DNA polymerase</fullName>
        <ecNumber evidence="1">2.7.7.49</ecNumber>
    </recommendedName>
</protein>
<dbReference type="InterPro" id="IPR036397">
    <property type="entry name" value="RNaseH_sf"/>
</dbReference>
<dbReference type="Gene3D" id="3.30.420.10">
    <property type="entry name" value="Ribonuclease H-like superfamily/Ribonuclease H"/>
    <property type="match status" value="1"/>
</dbReference>
<keyword evidence="3" id="KW-1185">Reference proteome</keyword>
<dbReference type="RefSeq" id="XP_014673270.1">
    <property type="nucleotide sequence ID" value="XM_014817784.1"/>
</dbReference>
<dbReference type="Gene3D" id="1.10.340.70">
    <property type="match status" value="1"/>
</dbReference>
<dbReference type="PROSITE" id="PS50994">
    <property type="entry name" value="INTEGRASE"/>
    <property type="match status" value="1"/>
</dbReference>
<dbReference type="EC" id="2.7.7.49" evidence="1"/>
<feature type="domain" description="Integrase catalytic" evidence="2">
    <location>
        <begin position="69"/>
        <end position="150"/>
    </location>
</feature>
<dbReference type="PANTHER" id="PTHR37984">
    <property type="entry name" value="PROTEIN CBG26694"/>
    <property type="match status" value="1"/>
</dbReference>
<dbReference type="InterPro" id="IPR001584">
    <property type="entry name" value="Integrase_cat-core"/>
</dbReference>
<dbReference type="SUPFAM" id="SSF53098">
    <property type="entry name" value="Ribonuclease H-like"/>
    <property type="match status" value="1"/>
</dbReference>
<reference evidence="4" key="1">
    <citation type="submission" date="2025-08" db="UniProtKB">
        <authorList>
            <consortium name="RefSeq"/>
        </authorList>
    </citation>
    <scope>IDENTIFICATION</scope>
</reference>
<sequence>MNRCYKWYYFASKKPHEGHQGMTKTQLRAKSCVYWDGLSKDIEHMVGSCTSCREHQRAQQREPLLQHDLPSRPWETVGTDLFHLYGDEYLIITDYHSKFPFIRKVRGRCTSGSVVQITKDIFSEQGIPLRVISDNGPQFASQEYKAFAQE</sequence>
<dbReference type="InterPro" id="IPR041588">
    <property type="entry name" value="Integrase_H2C2"/>
</dbReference>